<evidence type="ECO:0000313" key="2">
    <source>
        <dbReference type="EMBL" id="GGI13395.1"/>
    </source>
</evidence>
<dbReference type="OrthoDB" id="8582979at2"/>
<feature type="transmembrane region" description="Helical" evidence="1">
    <location>
        <begin position="229"/>
        <end position="251"/>
    </location>
</feature>
<dbReference type="AlphaFoldDB" id="A0A8J3AID2"/>
<comment type="caution">
    <text evidence="2">The sequence shown here is derived from an EMBL/GenBank/DDBJ whole genome shotgun (WGS) entry which is preliminary data.</text>
</comment>
<dbReference type="RefSeq" id="WP_087998158.1">
    <property type="nucleotide sequence ID" value="NZ_BMHB01000001.1"/>
</dbReference>
<keyword evidence="1" id="KW-0472">Membrane</keyword>
<reference evidence="3" key="1">
    <citation type="journal article" date="2019" name="Int. J. Syst. Evol. Microbiol.">
        <title>The Global Catalogue of Microorganisms (GCM) 10K type strain sequencing project: providing services to taxonomists for standard genome sequencing and annotation.</title>
        <authorList>
            <consortium name="The Broad Institute Genomics Platform"/>
            <consortium name="The Broad Institute Genome Sequencing Center for Infectious Disease"/>
            <person name="Wu L."/>
            <person name="Ma J."/>
        </authorList>
    </citation>
    <scope>NUCLEOTIDE SEQUENCE [LARGE SCALE GENOMIC DNA]</scope>
    <source>
        <strain evidence="3">CGMCC 1.14993</strain>
    </source>
</reference>
<feature type="transmembrane region" description="Helical" evidence="1">
    <location>
        <begin position="20"/>
        <end position="41"/>
    </location>
</feature>
<keyword evidence="3" id="KW-1185">Reference proteome</keyword>
<evidence type="ECO:0000256" key="1">
    <source>
        <dbReference type="SAM" id="Phobius"/>
    </source>
</evidence>
<dbReference type="Proteomes" id="UP000626244">
    <property type="component" value="Unassembled WGS sequence"/>
</dbReference>
<feature type="transmembrane region" description="Helical" evidence="1">
    <location>
        <begin position="139"/>
        <end position="168"/>
    </location>
</feature>
<proteinExistence type="predicted"/>
<feature type="transmembrane region" description="Helical" evidence="1">
    <location>
        <begin position="114"/>
        <end position="133"/>
    </location>
</feature>
<keyword evidence="1" id="KW-0812">Transmembrane</keyword>
<organism evidence="2 3">
    <name type="scientific">Gottfriedia solisilvae</name>
    <dbReference type="NCBI Taxonomy" id="1516104"/>
    <lineage>
        <taxon>Bacteria</taxon>
        <taxon>Bacillati</taxon>
        <taxon>Bacillota</taxon>
        <taxon>Bacilli</taxon>
        <taxon>Bacillales</taxon>
        <taxon>Bacillaceae</taxon>
        <taxon>Gottfriedia</taxon>
    </lineage>
</organism>
<name>A0A8J3AID2_9BACI</name>
<feature type="transmembrane region" description="Helical" evidence="1">
    <location>
        <begin position="180"/>
        <end position="199"/>
    </location>
</feature>
<protein>
    <submittedName>
        <fullName evidence="2">Daunorubicin ABC transporter permease</fullName>
    </submittedName>
</protein>
<dbReference type="InterPro" id="IPR010390">
    <property type="entry name" value="ABC-2_transporter-like"/>
</dbReference>
<evidence type="ECO:0000313" key="3">
    <source>
        <dbReference type="Proteomes" id="UP000626244"/>
    </source>
</evidence>
<accession>A0A8J3AID2</accession>
<gene>
    <name evidence="2" type="ORF">GCM10007380_17700</name>
</gene>
<dbReference type="EMBL" id="BMHB01000001">
    <property type="protein sequence ID" value="GGI13395.1"/>
    <property type="molecule type" value="Genomic_DNA"/>
</dbReference>
<dbReference type="PANTHER" id="PTHR36832">
    <property type="entry name" value="SLR1174 PROTEIN-RELATED"/>
    <property type="match status" value="1"/>
</dbReference>
<keyword evidence="1" id="KW-1133">Transmembrane helix</keyword>
<dbReference type="Pfam" id="PF06182">
    <property type="entry name" value="ABC2_membrane_6"/>
    <property type="match status" value="1"/>
</dbReference>
<feature type="transmembrane region" description="Helical" evidence="1">
    <location>
        <begin position="53"/>
        <end position="72"/>
    </location>
</feature>
<sequence>MVKYWELAKSQMKVDSAYTAWYWAETCSAILRLLITYYFWLAVYENNDSIKGIGFQSMLTYIVVAMIIEQYVSGVGDGLARQIKDGSIVLELLKPYHMLNKMIALDIGSKISSFFRATLPIIAIAFLFLSLSFPTNIVIYLYFIISFALGVLIGAQIDLMIGIVAFWTVNVWGVRVLREAIIKFFSGALIPLSLFPNWFQDVSQFLPFQAMVYIPTAIFTGQIHDTNQIISSIGLQIFWLISMYALLRFLWSIAIRKITIFGG</sequence>
<dbReference type="PANTHER" id="PTHR36832:SF1">
    <property type="entry name" value="SLR1174 PROTEIN"/>
    <property type="match status" value="1"/>
</dbReference>